<organism evidence="9 10">
    <name type="scientific">Stachybotrys chartarum (strain CBS 109288 / IBT 7711)</name>
    <name type="common">Toxic black mold</name>
    <name type="synonym">Stilbospora chartarum</name>
    <dbReference type="NCBI Taxonomy" id="1280523"/>
    <lineage>
        <taxon>Eukaryota</taxon>
        <taxon>Fungi</taxon>
        <taxon>Dikarya</taxon>
        <taxon>Ascomycota</taxon>
        <taxon>Pezizomycotina</taxon>
        <taxon>Sordariomycetes</taxon>
        <taxon>Hypocreomycetidae</taxon>
        <taxon>Hypocreales</taxon>
        <taxon>Stachybotryaceae</taxon>
        <taxon>Stachybotrys</taxon>
    </lineage>
</organism>
<dbReference type="Pfam" id="PF00400">
    <property type="entry name" value="WD40"/>
    <property type="match status" value="12"/>
</dbReference>
<feature type="repeat" description="WD" evidence="7">
    <location>
        <begin position="1032"/>
        <end position="1073"/>
    </location>
</feature>
<evidence type="ECO:0000256" key="4">
    <source>
        <dbReference type="ARBA" id="ARBA00038415"/>
    </source>
</evidence>
<dbReference type="PANTHER" id="PTHR22847:SF637">
    <property type="entry name" value="WD REPEAT DOMAIN 5B"/>
    <property type="match status" value="1"/>
</dbReference>
<dbReference type="HOGENOM" id="CLU_000288_6_16_1"/>
<evidence type="ECO:0000259" key="8">
    <source>
        <dbReference type="PROSITE" id="PS50837"/>
    </source>
</evidence>
<dbReference type="InterPro" id="IPR054471">
    <property type="entry name" value="GPIID_WHD"/>
</dbReference>
<keyword evidence="2" id="KW-0677">Repeat</keyword>
<dbReference type="SMART" id="SM00320">
    <property type="entry name" value="WD40"/>
    <property type="match status" value="12"/>
</dbReference>
<dbReference type="PROSITE" id="PS00678">
    <property type="entry name" value="WD_REPEATS_1"/>
    <property type="match status" value="3"/>
</dbReference>
<evidence type="ECO:0000256" key="3">
    <source>
        <dbReference type="ARBA" id="ARBA00023054"/>
    </source>
</evidence>
<dbReference type="PROSITE" id="PS50294">
    <property type="entry name" value="WD_REPEATS_REGION"/>
    <property type="match status" value="11"/>
</dbReference>
<keyword evidence="1 7" id="KW-0853">WD repeat</keyword>
<keyword evidence="3" id="KW-0175">Coiled coil</keyword>
<dbReference type="PROSITE" id="PS50082">
    <property type="entry name" value="WD_REPEATS_2"/>
    <property type="match status" value="12"/>
</dbReference>
<feature type="repeat" description="WD" evidence="7">
    <location>
        <begin position="864"/>
        <end position="905"/>
    </location>
</feature>
<dbReference type="InterPro" id="IPR027417">
    <property type="entry name" value="P-loop_NTPase"/>
</dbReference>
<evidence type="ECO:0000256" key="2">
    <source>
        <dbReference type="ARBA" id="ARBA00022737"/>
    </source>
</evidence>
<dbReference type="PROSITE" id="PS50837">
    <property type="entry name" value="NACHT"/>
    <property type="match status" value="1"/>
</dbReference>
<dbReference type="GO" id="GO:1990234">
    <property type="term" value="C:transferase complex"/>
    <property type="evidence" value="ECO:0007669"/>
    <property type="project" value="UniProtKB-ARBA"/>
</dbReference>
<name>A0A084BCF1_STACB</name>
<dbReference type="InterPro" id="IPR019775">
    <property type="entry name" value="WD40_repeat_CS"/>
</dbReference>
<dbReference type="InterPro" id="IPR015943">
    <property type="entry name" value="WD40/YVTN_repeat-like_dom_sf"/>
</dbReference>
<dbReference type="InterPro" id="IPR020472">
    <property type="entry name" value="WD40_PAC1"/>
</dbReference>
<dbReference type="InterPro" id="IPR010730">
    <property type="entry name" value="HET"/>
</dbReference>
<dbReference type="OrthoDB" id="538223at2759"/>
<feature type="domain" description="NACHT" evidence="8">
    <location>
        <begin position="287"/>
        <end position="512"/>
    </location>
</feature>
<proteinExistence type="inferred from homology"/>
<comment type="similarity">
    <text evidence="4">Belongs to the WD repeat MDV1/CAF4 family.</text>
</comment>
<dbReference type="EMBL" id="KL647391">
    <property type="protein sequence ID" value="KEY75230.1"/>
    <property type="molecule type" value="Genomic_DNA"/>
</dbReference>
<dbReference type="Proteomes" id="UP000028045">
    <property type="component" value="Unassembled WGS sequence"/>
</dbReference>
<evidence type="ECO:0000313" key="9">
    <source>
        <dbReference type="EMBL" id="KEY75230.1"/>
    </source>
</evidence>
<dbReference type="PRINTS" id="PR00320">
    <property type="entry name" value="GPROTEINBRPT"/>
</dbReference>
<dbReference type="InterPro" id="IPR011047">
    <property type="entry name" value="Quinoprotein_ADH-like_sf"/>
</dbReference>
<gene>
    <name evidence="9" type="ORF">S7711_07144</name>
</gene>
<dbReference type="CDD" id="cd00200">
    <property type="entry name" value="WD40"/>
    <property type="match status" value="1"/>
</dbReference>
<evidence type="ECO:0000256" key="5">
    <source>
        <dbReference type="ARBA" id="ARBA00039789"/>
    </source>
</evidence>
<sequence>MRLLQRLESGQVTLTDFPNDQVPPPYAILSHTWETDEVLFEHIKDGTAEAKHGYIKISFCADIAQRDGLQYFWVDTCCIDKASSAEVQESINHVSTTKRRKLSGQSSAYAWESDFRNSKWFTRGWTLQELLAPASVEFFSREATRLGDKKSLEQHIHEATRIPINALRGHPMLSYSKSQRLAWVEKRNTTREEDKAYCLFGIFDVQVPLLYGEGEERAFRRLFEEIDKGSNDEQDILSRCMKDLRSTDPRSDKSRIQQTKGGLLHDSYIWITEKHEYVKWHSNEENQLLWIKGDPGKGKTMLVCGIIDQLSPSTRLKDQAASTLLSFFFCQATDARINNATSVLRGLIYMLVDQQPSFISHMRKKYDLAGKQLFEDRNAWVALSEIFSSILNDPDLEMAYIIIDALDECITGLTLLLDLIIEKSATHQRSKWIVSSRNWPMIQERLAIAVHNVPLSLQLSKDAISAAVGAYIHHKIDDLAKLKRYDSKTRKTVTDYLLSNARDTFLWVALVCYELGRPEVRRYNTLSTLRKFPPELSKLYKQMLDQICSMENSEVFKSILAVTSAVYRPITLQELVSLLDMVEDLSEDFEYLSELIELCGSFLTIRQSTVFFVHQSAKDFLLEEAYHEISPAGNQDVHRDIFNRSMRIISRTLRRDMYDLSAPGFPIEQVKELEPDPLAEVQYSCIYWVDHLGELGSPTTGHGDDQVIGLVEKFLQHDYLHWLEALSLLRSMSSGVASMLKLKDLPQVTGNPLLSEQVQDACRFIQYHKWTIENSPLQAYSSSLLFSPTRSFIRKYYTKEEPPWILRKPVIESDWSACFSTLEGHRNAVNSVSWSPDTALVASASDDKSVKIWDPVISQCTLTLEGHTQPVKSIAWSPNAMYIASASEDKTIKIWNPEIGQCISTFQGHTDSVKLLSWSPTGSRLASASNDTTVRIWDPATSQCISILEGHCKPVNSIAWSPDMTQVVSASEDKTIKIWDFTLGQCLMTLEGHTESVNSVSWSPKTMQIASASSDKTVKIWDVESCQCVLTLEGHTDCARSIAWFSDAMQLVSAADDNTMKIWISTTGKCTSTLKGHSHSVLSIAVSHNEMWLASASFDTTIKIWDLAIEQNVLELDDHNNWVNSLAWSDDGAHLASASDDSTLKIWNLTTGRCMSTLRGHTNWVNTLVWSSDATRLASGSDDNTIKIWDPATSQCLFTLTDHENWIQSVAWSSDITRLASSSQDTTIKIWNPLTGDCISTIRGHSNAVISVAWSDTSMLLASASDDKTVKIWDPATGQCISTFNDYSAIARVAWFSGQSLIASVSRTGTFKLWDVATGQLLNTLEGYNCSLAWSFDVTRLMPGSDGQSSATASSSLSHLGHEGLESQLIGLNGDGTWITYRGENLLSLPSEHRPSSAAVHGRNLALGCATGRVLILIFSGDNPIL</sequence>
<evidence type="ECO:0000313" key="10">
    <source>
        <dbReference type="Proteomes" id="UP000028045"/>
    </source>
</evidence>
<dbReference type="GO" id="GO:0005634">
    <property type="term" value="C:nucleus"/>
    <property type="evidence" value="ECO:0007669"/>
    <property type="project" value="TreeGrafter"/>
</dbReference>
<feature type="repeat" description="WD" evidence="7">
    <location>
        <begin position="822"/>
        <end position="854"/>
    </location>
</feature>
<evidence type="ECO:0000256" key="1">
    <source>
        <dbReference type="ARBA" id="ARBA00022574"/>
    </source>
</evidence>
<dbReference type="Gene3D" id="3.40.50.300">
    <property type="entry name" value="P-loop containing nucleotide triphosphate hydrolases"/>
    <property type="match status" value="1"/>
</dbReference>
<dbReference type="Pfam" id="PF22939">
    <property type="entry name" value="WHD_GPIID"/>
    <property type="match status" value="1"/>
</dbReference>
<dbReference type="FunFam" id="3.40.50.300:FF:001638">
    <property type="entry name" value="NACHT and WD40 domain protein"/>
    <property type="match status" value="1"/>
</dbReference>
<evidence type="ECO:0000256" key="6">
    <source>
        <dbReference type="ARBA" id="ARBA00043913"/>
    </source>
</evidence>
<dbReference type="InterPro" id="IPR036322">
    <property type="entry name" value="WD40_repeat_dom_sf"/>
</dbReference>
<dbReference type="SUPFAM" id="SSF50978">
    <property type="entry name" value="WD40 repeat-like"/>
    <property type="match status" value="2"/>
</dbReference>
<dbReference type="PANTHER" id="PTHR22847">
    <property type="entry name" value="WD40 REPEAT PROTEIN"/>
    <property type="match status" value="1"/>
</dbReference>
<dbReference type="Pfam" id="PF24883">
    <property type="entry name" value="NPHP3_N"/>
    <property type="match status" value="1"/>
</dbReference>
<evidence type="ECO:0000256" key="7">
    <source>
        <dbReference type="PROSITE-ProRule" id="PRU00221"/>
    </source>
</evidence>
<feature type="repeat" description="WD" evidence="7">
    <location>
        <begin position="1283"/>
        <end position="1324"/>
    </location>
</feature>
<dbReference type="Pfam" id="PF06985">
    <property type="entry name" value="HET"/>
    <property type="match status" value="1"/>
</dbReference>
<feature type="repeat" description="WD" evidence="7">
    <location>
        <begin position="1116"/>
        <end position="1157"/>
    </location>
</feature>
<dbReference type="InterPro" id="IPR056884">
    <property type="entry name" value="NPHP3-like_N"/>
</dbReference>
<keyword evidence="10" id="KW-1185">Reference proteome</keyword>
<feature type="repeat" description="WD" evidence="7">
    <location>
        <begin position="906"/>
        <end position="947"/>
    </location>
</feature>
<dbReference type="SUPFAM" id="SSF50998">
    <property type="entry name" value="Quinoprotein alcohol dehydrogenase-like"/>
    <property type="match status" value="1"/>
</dbReference>
<accession>A0A084BCF1</accession>
<reference evidence="9 10" key="1">
    <citation type="journal article" date="2014" name="BMC Genomics">
        <title>Comparative genome sequencing reveals chemotype-specific gene clusters in the toxigenic black mold Stachybotrys.</title>
        <authorList>
            <person name="Semeiks J."/>
            <person name="Borek D."/>
            <person name="Otwinowski Z."/>
            <person name="Grishin N.V."/>
        </authorList>
    </citation>
    <scope>NUCLEOTIDE SEQUENCE [LARGE SCALE GENOMIC DNA]</scope>
    <source>
        <strain evidence="10">CBS 109288 / IBT 7711</strain>
    </source>
</reference>
<feature type="repeat" description="WD" evidence="7">
    <location>
        <begin position="1242"/>
        <end position="1283"/>
    </location>
</feature>
<feature type="repeat" description="WD" evidence="7">
    <location>
        <begin position="1158"/>
        <end position="1199"/>
    </location>
</feature>
<dbReference type="Gene3D" id="2.130.10.10">
    <property type="entry name" value="YVTN repeat-like/Quinoprotein amine dehydrogenase"/>
    <property type="match status" value="6"/>
</dbReference>
<feature type="repeat" description="WD" evidence="7">
    <location>
        <begin position="990"/>
        <end position="1031"/>
    </location>
</feature>
<feature type="repeat" description="WD" evidence="7">
    <location>
        <begin position="1074"/>
        <end position="1115"/>
    </location>
</feature>
<dbReference type="InterPro" id="IPR001680">
    <property type="entry name" value="WD40_rpt"/>
</dbReference>
<dbReference type="InterPro" id="IPR007111">
    <property type="entry name" value="NACHT_NTPase"/>
</dbReference>
<comment type="function">
    <text evidence="6">Involved in mitochondrial fission. Acts as an adapter protein required to form mitochondrial fission complexes. Formation of these complexes is required to promote constriction and fission of the mitochondrial compartment at a late step in mitochondrial division.</text>
</comment>
<feature type="repeat" description="WD" evidence="7">
    <location>
        <begin position="1200"/>
        <end position="1241"/>
    </location>
</feature>
<feature type="repeat" description="WD" evidence="7">
    <location>
        <begin position="948"/>
        <end position="989"/>
    </location>
</feature>
<protein>
    <recommendedName>
        <fullName evidence="5">Mitochondrial division protein 1</fullName>
    </recommendedName>
</protein>